<reference evidence="2 4" key="2">
    <citation type="submission" date="2021-03" db="EMBL/GenBank/DDBJ databases">
        <title>Mucilaginibacter strains isolated from gold and copper mining confer multi heavy-metal resistance.</title>
        <authorList>
            <person name="Li Y."/>
        </authorList>
    </citation>
    <scope>NUCLEOTIDE SEQUENCE [LARGE SCALE GENOMIC DNA]</scope>
    <source>
        <strain evidence="2 4">P2-4</strain>
    </source>
</reference>
<dbReference type="AlphaFoldDB" id="A0AAE6JBK6"/>
<proteinExistence type="predicted"/>
<dbReference type="EMBL" id="CP071880">
    <property type="protein sequence ID" value="QTE48682.1"/>
    <property type="molecule type" value="Genomic_DNA"/>
</dbReference>
<keyword evidence="4" id="KW-1185">Reference proteome</keyword>
<evidence type="ECO:0000313" key="1">
    <source>
        <dbReference type="EMBL" id="QEM02575.1"/>
    </source>
</evidence>
<dbReference type="Proteomes" id="UP000250557">
    <property type="component" value="Chromosome"/>
</dbReference>
<name>A0AAE6JBK6_9SPHI</name>
<evidence type="ECO:0008006" key="5">
    <source>
        <dbReference type="Google" id="ProtNLM"/>
    </source>
</evidence>
<accession>A0AAE6JBK6</accession>
<evidence type="ECO:0000313" key="2">
    <source>
        <dbReference type="EMBL" id="QTE48682.1"/>
    </source>
</evidence>
<dbReference type="Proteomes" id="UP000663940">
    <property type="component" value="Chromosome"/>
</dbReference>
<protein>
    <recommendedName>
        <fullName evidence="5">STAS/SEC14 domain-containing protein</fullName>
    </recommendedName>
</protein>
<dbReference type="EMBL" id="CP043451">
    <property type="protein sequence ID" value="QEM02575.1"/>
    <property type="molecule type" value="Genomic_DNA"/>
</dbReference>
<reference evidence="1 3" key="1">
    <citation type="submission" date="2019-08" db="EMBL/GenBank/DDBJ databases">
        <title>Comparative genome analysis confer to the adaptation heavy metal polluted environment.</title>
        <authorList>
            <person name="Li Y."/>
        </authorList>
    </citation>
    <scope>NUCLEOTIDE SEQUENCE [LARGE SCALE GENOMIC DNA]</scope>
    <source>
        <strain evidence="1 3">P2</strain>
    </source>
</reference>
<dbReference type="RefSeq" id="WP_146750419.1">
    <property type="nucleotide sequence ID" value="NZ_CP043451.1"/>
</dbReference>
<gene>
    <name evidence="1" type="ORF">DIU31_003235</name>
    <name evidence="2" type="ORF">J3L21_24515</name>
</gene>
<sequence>MRNHARPDEKNRCSPVLNNNTLVKGNWSEASDWGAEVWFPAMAKAGLKKFAWIYSPSTFSRIAAGKSLPSEYDAVQVAFFDDIQKAKGWLLNR</sequence>
<organism evidence="1 3">
    <name type="scientific">Mucilaginibacter rubeus</name>
    <dbReference type="NCBI Taxonomy" id="2027860"/>
    <lineage>
        <taxon>Bacteria</taxon>
        <taxon>Pseudomonadati</taxon>
        <taxon>Bacteroidota</taxon>
        <taxon>Sphingobacteriia</taxon>
        <taxon>Sphingobacteriales</taxon>
        <taxon>Sphingobacteriaceae</taxon>
        <taxon>Mucilaginibacter</taxon>
    </lineage>
</organism>
<evidence type="ECO:0000313" key="4">
    <source>
        <dbReference type="Proteomes" id="UP000663940"/>
    </source>
</evidence>
<evidence type="ECO:0000313" key="3">
    <source>
        <dbReference type="Proteomes" id="UP000250557"/>
    </source>
</evidence>